<evidence type="ECO:0000256" key="1">
    <source>
        <dbReference type="SAM" id="MobiDB-lite"/>
    </source>
</evidence>
<keyword evidence="2" id="KW-1133">Transmembrane helix</keyword>
<name>A0A9N9JIM1_9GLOM</name>
<evidence type="ECO:0000313" key="3">
    <source>
        <dbReference type="EMBL" id="CAG8784466.1"/>
    </source>
</evidence>
<keyword evidence="2" id="KW-0812">Transmembrane</keyword>
<dbReference type="EMBL" id="CAJVPY010023100">
    <property type="protein sequence ID" value="CAG8784466.1"/>
    <property type="molecule type" value="Genomic_DNA"/>
</dbReference>
<accession>A0A9N9JIM1</accession>
<proteinExistence type="predicted"/>
<organism evidence="3 4">
    <name type="scientific">Dentiscutata erythropus</name>
    <dbReference type="NCBI Taxonomy" id="1348616"/>
    <lineage>
        <taxon>Eukaryota</taxon>
        <taxon>Fungi</taxon>
        <taxon>Fungi incertae sedis</taxon>
        <taxon>Mucoromycota</taxon>
        <taxon>Glomeromycotina</taxon>
        <taxon>Glomeromycetes</taxon>
        <taxon>Diversisporales</taxon>
        <taxon>Gigasporaceae</taxon>
        <taxon>Dentiscutata</taxon>
    </lineage>
</organism>
<feature type="region of interest" description="Disordered" evidence="1">
    <location>
        <begin position="95"/>
        <end position="114"/>
    </location>
</feature>
<feature type="transmembrane region" description="Helical" evidence="2">
    <location>
        <begin position="37"/>
        <end position="60"/>
    </location>
</feature>
<sequence length="146" mass="16017">MAISLPSSTTLKATMSNPSSSTISMSDSSPSTHFPSLVSITAIIVMVLIVVIAIFLIYFYKRHQRSCKMSPILQFEVMHSRVVVVDADGKSVAGVKRNSSVSSNGSTSSGKDAKNNKSKMIQVLQYNNNNTTIEPSHSKEMYYEYL</sequence>
<dbReference type="AlphaFoldDB" id="A0A9N9JIM1"/>
<feature type="compositionally biased region" description="Low complexity" evidence="1">
    <location>
        <begin position="14"/>
        <end position="31"/>
    </location>
</feature>
<dbReference type="Proteomes" id="UP000789405">
    <property type="component" value="Unassembled WGS sequence"/>
</dbReference>
<gene>
    <name evidence="3" type="ORF">DERYTH_LOCUS20105</name>
</gene>
<comment type="caution">
    <text evidence="3">The sequence shown here is derived from an EMBL/GenBank/DDBJ whole genome shotgun (WGS) entry which is preliminary data.</text>
</comment>
<evidence type="ECO:0000313" key="4">
    <source>
        <dbReference type="Proteomes" id="UP000789405"/>
    </source>
</evidence>
<feature type="compositionally biased region" description="Low complexity" evidence="1">
    <location>
        <begin position="98"/>
        <end position="110"/>
    </location>
</feature>
<protein>
    <submittedName>
        <fullName evidence="3">27213_t:CDS:1</fullName>
    </submittedName>
</protein>
<feature type="compositionally biased region" description="Polar residues" evidence="1">
    <location>
        <begin position="1"/>
        <end position="13"/>
    </location>
</feature>
<evidence type="ECO:0000256" key="2">
    <source>
        <dbReference type="SAM" id="Phobius"/>
    </source>
</evidence>
<keyword evidence="4" id="KW-1185">Reference proteome</keyword>
<keyword evidence="2" id="KW-0472">Membrane</keyword>
<dbReference type="OrthoDB" id="2446337at2759"/>
<feature type="region of interest" description="Disordered" evidence="1">
    <location>
        <begin position="1"/>
        <end position="31"/>
    </location>
</feature>
<reference evidence="3" key="1">
    <citation type="submission" date="2021-06" db="EMBL/GenBank/DDBJ databases">
        <authorList>
            <person name="Kallberg Y."/>
            <person name="Tangrot J."/>
            <person name="Rosling A."/>
        </authorList>
    </citation>
    <scope>NUCLEOTIDE SEQUENCE</scope>
    <source>
        <strain evidence="3">MA453B</strain>
    </source>
</reference>